<dbReference type="SUPFAM" id="SSF55729">
    <property type="entry name" value="Acyl-CoA N-acyltransferases (Nat)"/>
    <property type="match status" value="1"/>
</dbReference>
<feature type="domain" description="N-acetyltransferase" evidence="3">
    <location>
        <begin position="4"/>
        <end position="163"/>
    </location>
</feature>
<keyword evidence="5" id="KW-1185">Reference proteome</keyword>
<dbReference type="InterPro" id="IPR000182">
    <property type="entry name" value="GNAT_dom"/>
</dbReference>
<dbReference type="AlphaFoldDB" id="S5SVW2"/>
<dbReference type="InterPro" id="IPR050832">
    <property type="entry name" value="Bact_Acetyltransf"/>
</dbReference>
<dbReference type="Proteomes" id="UP000015388">
    <property type="component" value="Chromosome"/>
</dbReference>
<dbReference type="RefSeq" id="WP_020935140.1">
    <property type="nucleotide sequence ID" value="NC_021915.1"/>
</dbReference>
<dbReference type="eggNOG" id="COG0456">
    <property type="taxonomic scope" value="Bacteria"/>
</dbReference>
<proteinExistence type="predicted"/>
<evidence type="ECO:0000256" key="2">
    <source>
        <dbReference type="ARBA" id="ARBA00023315"/>
    </source>
</evidence>
<dbReference type="STRING" id="1224163.B841_08670"/>
<name>S5SVW2_9CORY</name>
<evidence type="ECO:0000256" key="1">
    <source>
        <dbReference type="ARBA" id="ARBA00022679"/>
    </source>
</evidence>
<dbReference type="PATRIC" id="fig|1224163.3.peg.1742"/>
<gene>
    <name evidence="4" type="ORF">B841_08670</name>
</gene>
<evidence type="ECO:0000259" key="3">
    <source>
        <dbReference type="PROSITE" id="PS51186"/>
    </source>
</evidence>
<dbReference type="Pfam" id="PF00583">
    <property type="entry name" value="Acetyltransf_1"/>
    <property type="match status" value="1"/>
</dbReference>
<dbReference type="PROSITE" id="PS51186">
    <property type="entry name" value="GNAT"/>
    <property type="match status" value="1"/>
</dbReference>
<dbReference type="InterPro" id="IPR016181">
    <property type="entry name" value="Acyl_CoA_acyltransferase"/>
</dbReference>
<keyword evidence="2" id="KW-0012">Acyltransferase</keyword>
<dbReference type="CDD" id="cd04301">
    <property type="entry name" value="NAT_SF"/>
    <property type="match status" value="1"/>
</dbReference>
<reference evidence="4 5" key="1">
    <citation type="submission" date="2012-11" db="EMBL/GenBank/DDBJ databases">
        <title>The complete genome sequence of Corynebacterium maris Coryn-1 (=DSM 45190).</title>
        <authorList>
            <person name="Schaffert L."/>
            <person name="Albersmeier A."/>
            <person name="Kalinowski J."/>
            <person name="Ruckert C."/>
        </authorList>
    </citation>
    <scope>NUCLEOTIDE SEQUENCE [LARGE SCALE GENOMIC DNA]</scope>
    <source>
        <strain evidence="5">Coryn-1</strain>
    </source>
</reference>
<dbReference type="KEGG" id="cmd:B841_08670"/>
<evidence type="ECO:0000313" key="5">
    <source>
        <dbReference type="Proteomes" id="UP000015388"/>
    </source>
</evidence>
<dbReference type="PANTHER" id="PTHR43877">
    <property type="entry name" value="AMINOALKYLPHOSPHONATE N-ACETYLTRANSFERASE-RELATED-RELATED"/>
    <property type="match status" value="1"/>
</dbReference>
<keyword evidence="1" id="KW-0808">Transferase</keyword>
<accession>S5SVW2</accession>
<organism evidence="4 5">
    <name type="scientific">Corynebacterium maris DSM 45190</name>
    <dbReference type="NCBI Taxonomy" id="1224163"/>
    <lineage>
        <taxon>Bacteria</taxon>
        <taxon>Bacillati</taxon>
        <taxon>Actinomycetota</taxon>
        <taxon>Actinomycetes</taxon>
        <taxon>Mycobacteriales</taxon>
        <taxon>Corynebacteriaceae</taxon>
        <taxon>Corynebacterium</taxon>
    </lineage>
</organism>
<evidence type="ECO:0000313" key="4">
    <source>
        <dbReference type="EMBL" id="AGS35207.1"/>
    </source>
</evidence>
<dbReference type="HOGENOM" id="CLU_107134_1_2_11"/>
<dbReference type="GO" id="GO:0016747">
    <property type="term" value="F:acyltransferase activity, transferring groups other than amino-acyl groups"/>
    <property type="evidence" value="ECO:0007669"/>
    <property type="project" value="InterPro"/>
</dbReference>
<dbReference type="EMBL" id="CP003924">
    <property type="protein sequence ID" value="AGS35207.1"/>
    <property type="molecule type" value="Genomic_DNA"/>
</dbReference>
<sequence length="173" mass="19063">MSNFHLRETTESDRTYIARLNYLTDVFGDETLDPGPGFEEDTRFYVDAWRAERGGVVAFDHRGVPAGAAWLNWGSAEHHGFGFTRPEVPEVAIAVEGRQRRRGLGARLLRAATALAQDLGSPAISLCVDEANLRAHALYVREGFVQVRHDVAEGFYVLEKPAVVTDVPRGGLA</sequence>
<dbReference type="OrthoDB" id="4553064at2"/>
<dbReference type="Gene3D" id="3.40.630.30">
    <property type="match status" value="1"/>
</dbReference>
<protein>
    <recommendedName>
        <fullName evidence="3">N-acetyltransferase domain-containing protein</fullName>
    </recommendedName>
</protein>